<dbReference type="GO" id="GO:0005975">
    <property type="term" value="P:carbohydrate metabolic process"/>
    <property type="evidence" value="ECO:0007669"/>
    <property type="project" value="InterPro"/>
</dbReference>
<dbReference type="PANTHER" id="PTHR45713">
    <property type="entry name" value="FTP DOMAIN-CONTAINING PROTEIN"/>
    <property type="match status" value="1"/>
</dbReference>
<dbReference type="InterPro" id="IPR003961">
    <property type="entry name" value="FN3_dom"/>
</dbReference>
<dbReference type="PROSITE" id="PS50853">
    <property type="entry name" value="FN3"/>
    <property type="match status" value="2"/>
</dbReference>
<dbReference type="PANTHER" id="PTHR45713:SF6">
    <property type="entry name" value="F5_8 TYPE C DOMAIN-CONTAINING PROTEIN"/>
    <property type="match status" value="1"/>
</dbReference>
<dbReference type="Gene3D" id="2.60.220.10">
    <property type="entry name" value="Polysaccharide lyase family 8-like, C-terminal"/>
    <property type="match status" value="1"/>
</dbReference>
<dbReference type="Gene3D" id="3.20.20.80">
    <property type="entry name" value="Glycosidases"/>
    <property type="match status" value="1"/>
</dbReference>
<name>A0A2N5NEQ0_MEDGN</name>
<dbReference type="Gene3D" id="3.30.2330.20">
    <property type="entry name" value="family 98 glycoside hydrolase"/>
    <property type="match status" value="1"/>
</dbReference>
<dbReference type="SMART" id="SM00060">
    <property type="entry name" value="FN3"/>
    <property type="match status" value="2"/>
</dbReference>
<dbReference type="Pfam" id="PF13290">
    <property type="entry name" value="CHB_HEX_C_1"/>
    <property type="match status" value="1"/>
</dbReference>
<sequence length="1366" mass="152174">MWKKRRKMRMKTRKEGSKARLLGLSCMALVLTAFGVTGVRADAADAKKAPPLVNLAEEKDVKVTVGENMDLKNADLLTDGDKYYLQHDATGNKEGNNWENYQEQGTEVTSTAEGEKGVWVQVDLGASYPLEVINLKRQVYDGQATIGNGNPGNQGKRLKGTKISYKNTAIVIGNEEDLSDGQIVYYEGNPTLPDGVKQPENVSKPYEEAMGGQWFYMDYANKNGLGATELGTTKEARYIRVYTENPKGAAVKFMELGIYGYENEQDVQSQDGPRRVIDNEHPMMIATAYSNDVYEIGQEEGPELQGSNTVDGRWNAIPDDLKENNVLLLHTNNLRQFAPDHIGQAYLQAFHEHGLQIAYEQGAPIMLLGLTAAATPENGGTQYNITADMDYGWLDLMYRMYPNMQGVFNTENFWAGIKPPCEGSAKMLEIADRFGGFFVWSDQDHGDTVTNIVNNANMKKALEKHGDAFYLIYKNTSSSQRDDLKTSSFFQGSWLAGYTGGWGMLSDTWAWDKQFSKLWQGAGSYNNWQRLCGEPEALLGMQMMSTYLGGGVIYTFEFPEIVYGTSNTNSPANTHVLTELFRYIVNHPAPSKKEIMEETKAVLYGNVSSDFYSGLSGTPTGFQIYETGRYGIIPVIPAWGTRAEVTKKLIQEADKLGVTPPNVLDVKDKNLSGQAKQKYFKDLYPIEYVGNAFADKWEGTWYLYNNKVNTNEKQHAILPLEGEEESARLKVEMEPHEFMIMNESGDGTAMDITLNNYRVNKDEIIFDNKFNLKWTGNFSPGQATIDGKLSVYKYMDEYNVVNAPEGKLSPEDNELRTTTFELTKLAKKPEVKVVKGQQPDTDGQPQYTEPKVEFNEETGKAVITIQTNGWVDLSITGLEFVYDENAQEIEDEPIKSERTNLARGKNVSFSSSVSANDRKTMAVDGQKNNPDGYSDPGGNTGGAHWLQVDLGGLHHVEEVNLYRYWSDSRKYHDTVVLLSPDSSFDPAKTLVLWNGNRDADREWPAALNGEAGKTHKLPKGEKEEYSETKDGKTIKVYEKGVSWLDPDTKTPLPKEGERFDAGYIRVYMNGSTKGDTNHVVELEVMGETGDVVIKDEEAPTVPGNLRVVSPKASEAEIRFLPSVDNTGVEKYKVSWSKGGEQVGFREVTQTALILDPLEAGSEYTVQVKAVDRYGNESEAAEVSFTAMDIQVSADVASGQYDSAQQVTLTAGEGAEIYYTLDGSQPFEKNKEVSESAKKYEGPITVEKNTILRAAARKDGVEYGTGSWYYLIGAQSQDNWETPKVPDDVRIDSKSSSSANISWAAEEPGCTYRVYVNGKMVWEGKEMNQTIQELTPLTTYQVYVTAVNERGIESLRSETVEFVTMAQ</sequence>
<dbReference type="SUPFAM" id="SSF49265">
    <property type="entry name" value="Fibronectin type III"/>
    <property type="match status" value="1"/>
</dbReference>
<dbReference type="InterPro" id="IPR013783">
    <property type="entry name" value="Ig-like_fold"/>
</dbReference>
<dbReference type="InterPro" id="IPR051941">
    <property type="entry name" value="BG_Antigen-Binding_Lectin"/>
</dbReference>
<dbReference type="Gene3D" id="2.60.120.260">
    <property type="entry name" value="Galactose-binding domain-like"/>
    <property type="match status" value="2"/>
</dbReference>
<dbReference type="Proteomes" id="UP000234849">
    <property type="component" value="Unassembled WGS sequence"/>
</dbReference>
<dbReference type="Pfam" id="PF08306">
    <property type="entry name" value="Glyco_hydro_98M"/>
    <property type="match status" value="1"/>
</dbReference>
<dbReference type="CDD" id="cd00063">
    <property type="entry name" value="FN3"/>
    <property type="match status" value="2"/>
</dbReference>
<feature type="chain" id="PRO_5039471148" description="Fibronectin type-III domain-containing protein" evidence="1">
    <location>
        <begin position="36"/>
        <end position="1366"/>
    </location>
</feature>
<dbReference type="InterPro" id="IPR013190">
    <property type="entry name" value="GH98_C"/>
</dbReference>
<feature type="signal peptide" evidence="1">
    <location>
        <begin position="1"/>
        <end position="35"/>
    </location>
</feature>
<reference evidence="3 4" key="1">
    <citation type="journal article" date="2017" name="Genome Med.">
        <title>A novel Ruminococcus gnavus clade enriched in inflammatory bowel disease patients.</title>
        <authorList>
            <person name="Hall A.B."/>
            <person name="Yassour M."/>
            <person name="Sauk J."/>
            <person name="Garner A."/>
            <person name="Jiang X."/>
            <person name="Arthur T."/>
            <person name="Lagoudas G.K."/>
            <person name="Vatanen T."/>
            <person name="Fornelos N."/>
            <person name="Wilson R."/>
            <person name="Bertha M."/>
            <person name="Cohen M."/>
            <person name="Garber J."/>
            <person name="Khalili H."/>
            <person name="Gevers D."/>
            <person name="Ananthakrishnan A.N."/>
            <person name="Kugathasan S."/>
            <person name="Lander E.S."/>
            <person name="Blainey P."/>
            <person name="Vlamakis H."/>
            <person name="Xavier R.J."/>
            <person name="Huttenhower C."/>
        </authorList>
    </citation>
    <scope>NUCLEOTIDE SEQUENCE [LARGE SCALE GENOMIC DNA]</scope>
    <source>
        <strain evidence="3 4">RJX1118</strain>
    </source>
</reference>
<dbReference type="Pfam" id="PF00041">
    <property type="entry name" value="fn3"/>
    <property type="match status" value="2"/>
</dbReference>
<dbReference type="Pfam" id="PF08307">
    <property type="entry name" value="Glyco_hydro_98C"/>
    <property type="match status" value="1"/>
</dbReference>
<dbReference type="InterPro" id="IPR011071">
    <property type="entry name" value="Lyase_8-like_C"/>
</dbReference>
<evidence type="ECO:0000256" key="1">
    <source>
        <dbReference type="SAM" id="SignalP"/>
    </source>
</evidence>
<feature type="domain" description="Fibronectin type-III" evidence="2">
    <location>
        <begin position="1284"/>
        <end position="1366"/>
    </location>
</feature>
<comment type="caution">
    <text evidence="3">The sequence shown here is derived from an EMBL/GenBank/DDBJ whole genome shotgun (WGS) entry which is preliminary data.</text>
</comment>
<dbReference type="Gene3D" id="2.60.40.10">
    <property type="entry name" value="Immunoglobulins"/>
    <property type="match status" value="2"/>
</dbReference>
<evidence type="ECO:0000313" key="4">
    <source>
        <dbReference type="Proteomes" id="UP000234849"/>
    </source>
</evidence>
<dbReference type="InterPro" id="IPR059177">
    <property type="entry name" value="GH29D-like_dom"/>
</dbReference>
<gene>
    <name evidence="3" type="ORF">CDL18_14140</name>
</gene>
<keyword evidence="1" id="KW-0732">Signal</keyword>
<dbReference type="SUPFAM" id="SSF49785">
    <property type="entry name" value="Galactose-binding domain-like"/>
    <property type="match status" value="1"/>
</dbReference>
<dbReference type="GO" id="GO:0003824">
    <property type="term" value="F:catalytic activity"/>
    <property type="evidence" value="ECO:0007669"/>
    <property type="project" value="UniProtKB-ARBA"/>
</dbReference>
<proteinExistence type="predicted"/>
<dbReference type="InterPro" id="IPR013191">
    <property type="entry name" value="GH98_central"/>
</dbReference>
<accession>A0A2N5NEQ0</accession>
<dbReference type="InterPro" id="IPR036116">
    <property type="entry name" value="FN3_sf"/>
</dbReference>
<protein>
    <recommendedName>
        <fullName evidence="2">Fibronectin type-III domain-containing protein</fullName>
    </recommendedName>
</protein>
<dbReference type="EMBL" id="NIHM01000027">
    <property type="protein sequence ID" value="PLT52688.1"/>
    <property type="molecule type" value="Genomic_DNA"/>
</dbReference>
<organism evidence="3 4">
    <name type="scientific">Mediterraneibacter gnavus</name>
    <name type="common">Ruminococcus gnavus</name>
    <dbReference type="NCBI Taxonomy" id="33038"/>
    <lineage>
        <taxon>Bacteria</taxon>
        <taxon>Bacillati</taxon>
        <taxon>Bacillota</taxon>
        <taxon>Clostridia</taxon>
        <taxon>Lachnospirales</taxon>
        <taxon>Lachnospiraceae</taxon>
        <taxon>Mediterraneibacter</taxon>
    </lineage>
</organism>
<evidence type="ECO:0000259" key="2">
    <source>
        <dbReference type="PROSITE" id="PS50853"/>
    </source>
</evidence>
<feature type="domain" description="Fibronectin type-III" evidence="2">
    <location>
        <begin position="1101"/>
        <end position="1189"/>
    </location>
</feature>
<dbReference type="InterPro" id="IPR008979">
    <property type="entry name" value="Galactose-bd-like_sf"/>
</dbReference>
<evidence type="ECO:0000313" key="3">
    <source>
        <dbReference type="EMBL" id="PLT52688.1"/>
    </source>
</evidence>